<dbReference type="GO" id="GO:0000981">
    <property type="term" value="F:DNA-binding transcription factor activity, RNA polymerase II-specific"/>
    <property type="evidence" value="ECO:0007669"/>
    <property type="project" value="InterPro"/>
</dbReference>
<dbReference type="InterPro" id="IPR053181">
    <property type="entry name" value="EcdB-like_regulator"/>
</dbReference>
<name>A0A8K0TBX4_9PEZI</name>
<dbReference type="SUPFAM" id="SSF57701">
    <property type="entry name" value="Zn2/Cys6 DNA-binding domain"/>
    <property type="match status" value="1"/>
</dbReference>
<protein>
    <recommendedName>
        <fullName evidence="3">Zn(2)-C6 fungal-type domain-containing protein</fullName>
    </recommendedName>
</protein>
<dbReference type="Gene3D" id="4.10.240.10">
    <property type="entry name" value="Zn(2)-C6 fungal-type DNA-binding domain"/>
    <property type="match status" value="1"/>
</dbReference>
<dbReference type="SMART" id="SM00066">
    <property type="entry name" value="GAL4"/>
    <property type="match status" value="1"/>
</dbReference>
<evidence type="ECO:0000313" key="4">
    <source>
        <dbReference type="EMBL" id="KAH7353544.1"/>
    </source>
</evidence>
<reference evidence="4" key="1">
    <citation type="journal article" date="2021" name="Nat. Commun.">
        <title>Genetic determinants of endophytism in the Arabidopsis root mycobiome.</title>
        <authorList>
            <person name="Mesny F."/>
            <person name="Miyauchi S."/>
            <person name="Thiergart T."/>
            <person name="Pickel B."/>
            <person name="Atanasova L."/>
            <person name="Karlsson M."/>
            <person name="Huettel B."/>
            <person name="Barry K.W."/>
            <person name="Haridas S."/>
            <person name="Chen C."/>
            <person name="Bauer D."/>
            <person name="Andreopoulos W."/>
            <person name="Pangilinan J."/>
            <person name="LaButti K."/>
            <person name="Riley R."/>
            <person name="Lipzen A."/>
            <person name="Clum A."/>
            <person name="Drula E."/>
            <person name="Henrissat B."/>
            <person name="Kohler A."/>
            <person name="Grigoriev I.V."/>
            <person name="Martin F.M."/>
            <person name="Hacquard S."/>
        </authorList>
    </citation>
    <scope>NUCLEOTIDE SEQUENCE</scope>
    <source>
        <strain evidence="4">MPI-CAGE-AT-0016</strain>
    </source>
</reference>
<accession>A0A8K0TBX4</accession>
<dbReference type="CDD" id="cd00067">
    <property type="entry name" value="GAL4"/>
    <property type="match status" value="1"/>
</dbReference>
<dbReference type="OrthoDB" id="4356994at2759"/>
<organism evidence="4 5">
    <name type="scientific">Plectosphaerella cucumerina</name>
    <dbReference type="NCBI Taxonomy" id="40658"/>
    <lineage>
        <taxon>Eukaryota</taxon>
        <taxon>Fungi</taxon>
        <taxon>Dikarya</taxon>
        <taxon>Ascomycota</taxon>
        <taxon>Pezizomycotina</taxon>
        <taxon>Sordariomycetes</taxon>
        <taxon>Hypocreomycetidae</taxon>
        <taxon>Glomerellales</taxon>
        <taxon>Plectosphaerellaceae</taxon>
        <taxon>Plectosphaerella</taxon>
    </lineage>
</organism>
<comment type="caution">
    <text evidence="4">The sequence shown here is derived from an EMBL/GenBank/DDBJ whole genome shotgun (WGS) entry which is preliminary data.</text>
</comment>
<dbReference type="PROSITE" id="PS50048">
    <property type="entry name" value="ZN2_CY6_FUNGAL_2"/>
    <property type="match status" value="1"/>
</dbReference>
<dbReference type="PANTHER" id="PTHR47785">
    <property type="entry name" value="ZN(II)2CYS6 TRANSCRIPTION FACTOR (EUROFUNG)-RELATED-RELATED"/>
    <property type="match status" value="1"/>
</dbReference>
<evidence type="ECO:0000259" key="3">
    <source>
        <dbReference type="PROSITE" id="PS50048"/>
    </source>
</evidence>
<feature type="region of interest" description="Disordered" evidence="2">
    <location>
        <begin position="1"/>
        <end position="46"/>
    </location>
</feature>
<dbReference type="AlphaFoldDB" id="A0A8K0TBX4"/>
<dbReference type="Proteomes" id="UP000813385">
    <property type="component" value="Unassembled WGS sequence"/>
</dbReference>
<evidence type="ECO:0000256" key="1">
    <source>
        <dbReference type="ARBA" id="ARBA00023242"/>
    </source>
</evidence>
<proteinExistence type="predicted"/>
<feature type="region of interest" description="Disordered" evidence="2">
    <location>
        <begin position="137"/>
        <end position="167"/>
    </location>
</feature>
<feature type="domain" description="Zn(2)-C6 fungal-type" evidence="3">
    <location>
        <begin position="47"/>
        <end position="77"/>
    </location>
</feature>
<dbReference type="PANTHER" id="PTHR47785:SF5">
    <property type="entry name" value="ZN(II)2CYS6 TRANSCRIPTION FACTOR (EUROFUNG)"/>
    <property type="match status" value="1"/>
</dbReference>
<dbReference type="GO" id="GO:0008270">
    <property type="term" value="F:zinc ion binding"/>
    <property type="evidence" value="ECO:0007669"/>
    <property type="project" value="InterPro"/>
</dbReference>
<evidence type="ECO:0000256" key="2">
    <source>
        <dbReference type="SAM" id="MobiDB-lite"/>
    </source>
</evidence>
<dbReference type="InterPro" id="IPR001138">
    <property type="entry name" value="Zn2Cys6_DnaBD"/>
</dbReference>
<dbReference type="PROSITE" id="PS00463">
    <property type="entry name" value="ZN2_CY6_FUNGAL_1"/>
    <property type="match status" value="1"/>
</dbReference>
<sequence>MSPSTRPTKRTRTSTAETPASTSRNSDDMEHQQQQHGTSSRARGPAACERCRDRKTKCDFQRPVCGYCTKRQVSCVYPEDAVNYAVSGADILAAIGDLSRLVESQGVAQAHLARASSSITYGQHSTYDISSPASHTFTMGQTPTSQPPWTGGGMSTSVEAPSEGGSGTQGLDSILQWDVFEPLRPTPCLFAETSTDPGATLLPADTLPPPPLRYTDLLRLETKYVRGIHDKNPFLDLAEVRRLVLNVAENGPDWSTQTCLVALVCAVGAINQSYPSPGDSLAVDPSLGIPEEDADRRLSLQFWNMAAKRLGLAIGHNDVRSVQCLCLAGIWYMHNLQPLEAWKHFSLAASAWHCLRLTSPTGDIPGSSGVNPSARSLTVSQALYFTIWKSECELMVELPLPSRDLDLSRFPHAFPTPPTPGAEPATHADEVGEDERCWYYYLAEIAARHLLNRLVRGGSELPAVITPRVVRRMLRDAELMEAQIHDWHVSLPPFFRFDAPAGYSLGPHPDDMTQILRNRYLNLREIVARRFVRLCLLHISR</sequence>
<gene>
    <name evidence="4" type="ORF">B0T11DRAFT_331472</name>
</gene>
<dbReference type="InterPro" id="IPR036864">
    <property type="entry name" value="Zn2-C6_fun-type_DNA-bd_sf"/>
</dbReference>
<dbReference type="Pfam" id="PF00172">
    <property type="entry name" value="Zn_clus"/>
    <property type="match status" value="1"/>
</dbReference>
<feature type="compositionally biased region" description="Polar residues" evidence="2">
    <location>
        <begin position="137"/>
        <end position="148"/>
    </location>
</feature>
<dbReference type="CDD" id="cd12148">
    <property type="entry name" value="fungal_TF_MHR"/>
    <property type="match status" value="1"/>
</dbReference>
<keyword evidence="1" id="KW-0539">Nucleus</keyword>
<dbReference type="EMBL" id="JAGPXD010000005">
    <property type="protein sequence ID" value="KAH7353544.1"/>
    <property type="molecule type" value="Genomic_DNA"/>
</dbReference>
<evidence type="ECO:0000313" key="5">
    <source>
        <dbReference type="Proteomes" id="UP000813385"/>
    </source>
</evidence>
<keyword evidence="5" id="KW-1185">Reference proteome</keyword>